<keyword evidence="3" id="KW-1185">Reference proteome</keyword>
<gene>
    <name evidence="2" type="ordered locus">SL003B_1996</name>
</gene>
<dbReference type="KEGG" id="pgv:SL003B_1996"/>
<dbReference type="PROSITE" id="PS51664">
    <property type="entry name" value="YCAO"/>
    <property type="match status" value="1"/>
</dbReference>
<accession>F2IXA4</accession>
<dbReference type="Gene3D" id="3.30.40.250">
    <property type="match status" value="1"/>
</dbReference>
<organism evidence="2 3">
    <name type="scientific">Polymorphum gilvum (strain LMG 25793 / CGMCC 1.9160 / SL003B-26A1)</name>
    <dbReference type="NCBI Taxonomy" id="991905"/>
    <lineage>
        <taxon>Bacteria</taxon>
        <taxon>Pseudomonadati</taxon>
        <taxon>Pseudomonadota</taxon>
        <taxon>Alphaproteobacteria</taxon>
        <taxon>Rhodobacterales</taxon>
        <taxon>Paracoccaceae</taxon>
        <taxon>Polymorphum</taxon>
    </lineage>
</organism>
<name>F2IXA4_POLGS</name>
<feature type="domain" description="YcaO" evidence="1">
    <location>
        <begin position="80"/>
        <end position="444"/>
    </location>
</feature>
<dbReference type="EMBL" id="CP002568">
    <property type="protein sequence ID" value="ADZ70422.1"/>
    <property type="molecule type" value="Genomic_DNA"/>
</dbReference>
<evidence type="ECO:0000313" key="3">
    <source>
        <dbReference type="Proteomes" id="UP000008130"/>
    </source>
</evidence>
<dbReference type="RefSeq" id="WP_013652740.1">
    <property type="nucleotide sequence ID" value="NC_015259.1"/>
</dbReference>
<dbReference type="Gene3D" id="3.30.1330.230">
    <property type="match status" value="1"/>
</dbReference>
<dbReference type="Proteomes" id="UP000008130">
    <property type="component" value="Chromosome"/>
</dbReference>
<reference evidence="2 3" key="1">
    <citation type="journal article" date="2011" name="J. Bacteriol.">
        <title>Complete genome sequence of Polymorphum gilvum SL003B-26A1T, a crude oil-degrading bacterium from oil-polluted saline soil.</title>
        <authorList>
            <person name="Li S.G."/>
            <person name="Tang Y.Q."/>
            <person name="Nie Y."/>
            <person name="Cai M."/>
            <person name="Wu X.L."/>
        </authorList>
    </citation>
    <scope>NUCLEOTIDE SEQUENCE [LARGE SCALE GENOMIC DNA]</scope>
    <source>
        <strain evidence="3">LMG 25793 / CGMCC 1.9160 / SL003B-26A1</strain>
    </source>
</reference>
<dbReference type="PANTHER" id="PTHR37809">
    <property type="entry name" value="RIBOSOMAL PROTEIN S12 METHYLTHIOTRANSFERASE ACCESSORY FACTOR YCAO"/>
    <property type="match status" value="1"/>
</dbReference>
<dbReference type="Pfam" id="PF02624">
    <property type="entry name" value="YcaO"/>
    <property type="match status" value="1"/>
</dbReference>
<dbReference type="HOGENOM" id="CLU_616570_0_0_5"/>
<dbReference type="PANTHER" id="PTHR37809:SF1">
    <property type="entry name" value="RIBOSOMAL PROTEIN S12 METHYLTHIOTRANSFERASE ACCESSORY FACTOR YCAO"/>
    <property type="match status" value="1"/>
</dbReference>
<protein>
    <submittedName>
        <fullName evidence="2">Fatty acid binding protein</fullName>
    </submittedName>
</protein>
<dbReference type="InterPro" id="IPR003776">
    <property type="entry name" value="YcaO-like_dom"/>
</dbReference>
<evidence type="ECO:0000313" key="2">
    <source>
        <dbReference type="EMBL" id="ADZ70422.1"/>
    </source>
</evidence>
<dbReference type="eggNOG" id="COG1944">
    <property type="taxonomic scope" value="Bacteria"/>
</dbReference>
<dbReference type="OrthoDB" id="2379922at2"/>
<proteinExistence type="predicted"/>
<evidence type="ECO:0000259" key="1">
    <source>
        <dbReference type="PROSITE" id="PS51664"/>
    </source>
</evidence>
<sequence length="444" mass="46430">MAKAVALLCRWGLAETSGGRIVPAPGVDAPALAPFVPLLDRFRAHLVEVQLSDCPLHFFAGFAEAAPAGGGAGERIVTGGQGMDRARAALACLGEMAERLSLLSRGTADTLVFDGAFRALPDLPAGAFLRFSARQEAELCGRFPVLAAVAGQGRIDWNALSPRRIELCSLSGGRRAMTPALGILLGEQRTFGLDALGLASTSGAAVWTDAAEATRRAVLELAERDAAGAWWYNRLGISAIPGPLAEGMLPNICAAFLRERPRITRFLALPTDLDVHVLAAIAHDANGRAGALGVAAAASAPRALLSAVTEMLQCELSLDLSARALARSGASGQPLPPMLAYSGTTDIRADLRLDAAPRADLAALERDFGPGALEEGLAAKGIEVWLADCSRADIGLSCVKAVSAQLCDWRARFAPGRLYDLPVALGLREAPGEEGDFALRPFPF</sequence>
<dbReference type="STRING" id="991905.SL003B_1996"/>
<dbReference type="AlphaFoldDB" id="F2IXA4"/>
<dbReference type="Gene3D" id="3.30.160.660">
    <property type="match status" value="1"/>
</dbReference>